<evidence type="ECO:0000313" key="2">
    <source>
        <dbReference type="RefSeq" id="XP_009799015.1"/>
    </source>
</evidence>
<reference evidence="2" key="2">
    <citation type="submission" date="2025-08" db="UniProtKB">
        <authorList>
            <consortium name="RefSeq"/>
        </authorList>
    </citation>
    <scope>IDENTIFICATION</scope>
    <source>
        <tissue evidence="2">Leaf</tissue>
    </source>
</reference>
<dbReference type="OrthoDB" id="1071601at2759"/>
<proteinExistence type="predicted"/>
<dbReference type="Pfam" id="PF02992">
    <property type="entry name" value="Transposase_21"/>
    <property type="match status" value="1"/>
</dbReference>
<organism evidence="1 2">
    <name type="scientific">Nicotiana sylvestris</name>
    <name type="common">Wood tobacco</name>
    <name type="synonym">South American tobacco</name>
    <dbReference type="NCBI Taxonomy" id="4096"/>
    <lineage>
        <taxon>Eukaryota</taxon>
        <taxon>Viridiplantae</taxon>
        <taxon>Streptophyta</taxon>
        <taxon>Embryophyta</taxon>
        <taxon>Tracheophyta</taxon>
        <taxon>Spermatophyta</taxon>
        <taxon>Magnoliopsida</taxon>
        <taxon>eudicotyledons</taxon>
        <taxon>Gunneridae</taxon>
        <taxon>Pentapetalae</taxon>
        <taxon>asterids</taxon>
        <taxon>lamiids</taxon>
        <taxon>Solanales</taxon>
        <taxon>Solanaceae</taxon>
        <taxon>Nicotianoideae</taxon>
        <taxon>Nicotianeae</taxon>
        <taxon>Nicotiana</taxon>
    </lineage>
</organism>
<sequence>MLKASEEPLFNGCTNHSTLSVVCKLLNIKSEFNMSENCYNQIILFLKELLPEDAKLPDDYYRTKQMVAKLGLGYEKIDVCNAGCILYYKDNEDKLECPKCGQPRYKPKKEGNGRQKDVAYKVLRYFPITPRLQRLYMSTKAAEHMIWHWKSRREHGVMSHPSDGEAWKKFDQCHPGFAAEPRNIRLGLAADGFSPYGQMAHPYSCWSVIITPYNLPPGMCMSSPYMFLSLLIPSPKSPGNNIDLYLQPLIDELKQLWVDGVETYDSYKKQNFQMRAALMWTINDFPAYGMLSGWSTMAIWHALVVWEKVRRFT</sequence>
<name>A0A1U7YJM7_NICSY</name>
<accession>A0A1U7YJM7</accession>
<dbReference type="PANTHER" id="PTHR10775:SF166">
    <property type="entry name" value="OS04G0146034 PROTEIN"/>
    <property type="match status" value="1"/>
</dbReference>
<keyword evidence="1" id="KW-1185">Reference proteome</keyword>
<reference evidence="1" key="1">
    <citation type="journal article" date="2013" name="Genome Biol.">
        <title>Reference genomes and transcriptomes of Nicotiana sylvestris and Nicotiana tomentosiformis.</title>
        <authorList>
            <person name="Sierro N."/>
            <person name="Battey J.N."/>
            <person name="Ouadi S."/>
            <person name="Bovet L."/>
            <person name="Goepfert S."/>
            <person name="Bakaher N."/>
            <person name="Peitsch M.C."/>
            <person name="Ivanov N.V."/>
        </authorList>
    </citation>
    <scope>NUCLEOTIDE SEQUENCE [LARGE SCALE GENOMIC DNA]</scope>
</reference>
<dbReference type="Proteomes" id="UP000189701">
    <property type="component" value="Unplaced"/>
</dbReference>
<dbReference type="InterPro" id="IPR004242">
    <property type="entry name" value="Transposase_21"/>
</dbReference>
<protein>
    <submittedName>
        <fullName evidence="2">Uncharacterized protein LOC104245146</fullName>
    </submittedName>
</protein>
<dbReference type="RefSeq" id="XP_009799015.1">
    <property type="nucleotide sequence ID" value="XM_009800713.1"/>
</dbReference>
<dbReference type="PANTHER" id="PTHR10775">
    <property type="entry name" value="OS08G0208400 PROTEIN"/>
    <property type="match status" value="1"/>
</dbReference>
<dbReference type="AlphaFoldDB" id="A0A1U7YJM7"/>
<gene>
    <name evidence="2" type="primary">LOC104245146</name>
</gene>
<evidence type="ECO:0000313" key="1">
    <source>
        <dbReference type="Proteomes" id="UP000189701"/>
    </source>
</evidence>